<evidence type="ECO:0000313" key="10">
    <source>
        <dbReference type="EMBL" id="WIO46403.1"/>
    </source>
</evidence>
<comment type="similarity">
    <text evidence="2 8">Belongs to the ABC-2 integral membrane protein family.</text>
</comment>
<dbReference type="InterPro" id="IPR051449">
    <property type="entry name" value="ABC-2_transporter_component"/>
</dbReference>
<dbReference type="Pfam" id="PF12698">
    <property type="entry name" value="ABC2_membrane_3"/>
    <property type="match status" value="1"/>
</dbReference>
<dbReference type="PANTHER" id="PTHR30294">
    <property type="entry name" value="MEMBRANE COMPONENT OF ABC TRANSPORTER YHHJ-RELATED"/>
    <property type="match status" value="1"/>
</dbReference>
<evidence type="ECO:0000256" key="5">
    <source>
        <dbReference type="ARBA" id="ARBA00022692"/>
    </source>
</evidence>
<feature type="transmembrane region" description="Helical" evidence="8">
    <location>
        <begin position="255"/>
        <end position="276"/>
    </location>
</feature>
<dbReference type="Gene3D" id="3.40.1710.10">
    <property type="entry name" value="abc type-2 transporter like domain"/>
    <property type="match status" value="1"/>
</dbReference>
<keyword evidence="4 8" id="KW-1003">Cell membrane</keyword>
<proteinExistence type="inferred from homology"/>
<dbReference type="InterPro" id="IPR013525">
    <property type="entry name" value="ABC2_TM"/>
</dbReference>
<sequence length="368" mass="40440">MKAYWTGVFGQVVAIAKRIMRDKIALFFTFLFPLIFLLVFGTIFNNQSASLKVAIINHSDSRFAKQFVENAKKGDVSVLKIQDVSGMDEAKEKMKRSQLDGIIELPVDFGKPGADHRPSGTINVLYAKGSDQAGSTLSAVMTQVADGINKGMGQPEAPLKVASQAVGDKALKTFDYTFTGLLAFSLMSMGIFGLANQMPTEKQKGAYRRLRAAPFTSGQLILATMIVYTMISLLSAASMLLVGHLMFRFQMRGDWLTFSLFLMLAAAMMVSLGLLMGSWAKNENQSSALTNIVSSPMMFLSGAFFPSYLFPEWLRGISQFIPMASVVDGFRLIMAENASLFAVSGQVLVVFSVTVVVYFISTRVFRWE</sequence>
<evidence type="ECO:0000256" key="7">
    <source>
        <dbReference type="ARBA" id="ARBA00023136"/>
    </source>
</evidence>
<evidence type="ECO:0000259" key="9">
    <source>
        <dbReference type="PROSITE" id="PS51012"/>
    </source>
</evidence>
<keyword evidence="5 8" id="KW-0812">Transmembrane</keyword>
<evidence type="ECO:0000256" key="2">
    <source>
        <dbReference type="ARBA" id="ARBA00007783"/>
    </source>
</evidence>
<feature type="transmembrane region" description="Helical" evidence="8">
    <location>
        <begin position="288"/>
        <end position="310"/>
    </location>
</feature>
<protein>
    <recommendedName>
        <fullName evidence="8">Transport permease protein</fullName>
    </recommendedName>
</protein>
<feature type="domain" description="ABC transmembrane type-2" evidence="9">
    <location>
        <begin position="142"/>
        <end position="368"/>
    </location>
</feature>
<evidence type="ECO:0000256" key="6">
    <source>
        <dbReference type="ARBA" id="ARBA00022989"/>
    </source>
</evidence>
<dbReference type="Proteomes" id="UP001177295">
    <property type="component" value="Chromosome"/>
</dbReference>
<organism evidence="10 11">
    <name type="scientific">Candidatus Southlakia epibionticum</name>
    <dbReference type="NCBI Taxonomy" id="3043284"/>
    <lineage>
        <taxon>Bacteria</taxon>
        <taxon>Candidatus Saccharimonadota</taxon>
        <taxon>Candidatus Saccharimonadia</taxon>
        <taxon>Candidatus Saccharimonadales</taxon>
        <taxon>Candidatus Saccharimonadaceae</taxon>
        <taxon>Candidatus Southlakia</taxon>
    </lineage>
</organism>
<gene>
    <name evidence="10" type="ORF">SEML1_0806</name>
</gene>
<dbReference type="EMBL" id="CP124550">
    <property type="protein sequence ID" value="WIO46403.1"/>
    <property type="molecule type" value="Genomic_DNA"/>
</dbReference>
<evidence type="ECO:0000313" key="11">
    <source>
        <dbReference type="Proteomes" id="UP001177295"/>
    </source>
</evidence>
<keyword evidence="6 8" id="KW-1133">Transmembrane helix</keyword>
<dbReference type="PRINTS" id="PR00164">
    <property type="entry name" value="ABC2TRNSPORT"/>
</dbReference>
<evidence type="ECO:0000256" key="8">
    <source>
        <dbReference type="RuleBase" id="RU361157"/>
    </source>
</evidence>
<dbReference type="RefSeq" id="WP_376753931.1">
    <property type="nucleotide sequence ID" value="NZ_CP124550.1"/>
</dbReference>
<dbReference type="PROSITE" id="PS51012">
    <property type="entry name" value="ABC_TM2"/>
    <property type="match status" value="1"/>
</dbReference>
<reference evidence="10 11" key="1">
    <citation type="journal article" date="2023" name="Cell">
        <title>Genetic manipulation of Patescibacteria provides mechanistic insights into microbial dark matter and the epibiotic lifestyle.</title>
        <authorList>
            <person name="Wang Y."/>
            <person name="Gallagher L.A."/>
            <person name="Andrade P.A."/>
            <person name="Liu A."/>
            <person name="Humphreys I.R."/>
            <person name="Turkarslan S."/>
            <person name="Cutler K.J."/>
            <person name="Arrieta-Ortiz M.L."/>
            <person name="Li Y."/>
            <person name="Radey M.C."/>
            <person name="McLean J.S."/>
            <person name="Cong Q."/>
            <person name="Baker D."/>
            <person name="Baliga N.S."/>
            <person name="Peterson S.B."/>
            <person name="Mougous J.D."/>
        </authorList>
    </citation>
    <scope>NUCLEOTIDE SEQUENCE [LARGE SCALE GENOMIC DNA]</scope>
    <source>
        <strain evidence="10 11">ML1</strain>
    </source>
</reference>
<dbReference type="InterPro" id="IPR000412">
    <property type="entry name" value="ABC_2_transport"/>
</dbReference>
<feature type="transmembrane region" description="Helical" evidence="8">
    <location>
        <begin position="24"/>
        <end position="44"/>
    </location>
</feature>
<evidence type="ECO:0000256" key="3">
    <source>
        <dbReference type="ARBA" id="ARBA00022448"/>
    </source>
</evidence>
<accession>A0ABY8WVV1</accession>
<name>A0ABY8WVV1_9BACT</name>
<comment type="subcellular location">
    <subcellularLocation>
        <location evidence="1 8">Cell membrane</location>
        <topology evidence="1 8">Multi-pass membrane protein</topology>
    </subcellularLocation>
</comment>
<keyword evidence="7 8" id="KW-0472">Membrane</keyword>
<keyword evidence="3 8" id="KW-0813">Transport</keyword>
<evidence type="ECO:0000256" key="4">
    <source>
        <dbReference type="ARBA" id="ARBA00022475"/>
    </source>
</evidence>
<dbReference type="PANTHER" id="PTHR30294:SF38">
    <property type="entry name" value="TRANSPORT PERMEASE PROTEIN"/>
    <property type="match status" value="1"/>
</dbReference>
<evidence type="ECO:0000256" key="1">
    <source>
        <dbReference type="ARBA" id="ARBA00004651"/>
    </source>
</evidence>
<dbReference type="InterPro" id="IPR047817">
    <property type="entry name" value="ABC2_TM_bact-type"/>
</dbReference>
<feature type="transmembrane region" description="Helical" evidence="8">
    <location>
        <begin position="338"/>
        <end position="360"/>
    </location>
</feature>
<feature type="transmembrane region" description="Helical" evidence="8">
    <location>
        <begin position="220"/>
        <end position="243"/>
    </location>
</feature>
<feature type="transmembrane region" description="Helical" evidence="8">
    <location>
        <begin position="176"/>
        <end position="199"/>
    </location>
</feature>
<keyword evidence="11" id="KW-1185">Reference proteome</keyword>